<keyword evidence="3" id="KW-0732">Signal</keyword>
<dbReference type="InterPro" id="IPR017853">
    <property type="entry name" value="GH"/>
</dbReference>
<comment type="similarity">
    <text evidence="1">Belongs to the glycosyl hydrolase 3 family.</text>
</comment>
<dbReference type="InterPro" id="IPR036962">
    <property type="entry name" value="Glyco_hydro_3_N_sf"/>
</dbReference>
<evidence type="ECO:0000313" key="6">
    <source>
        <dbReference type="Proteomes" id="UP000266441"/>
    </source>
</evidence>
<dbReference type="InterPro" id="IPR050288">
    <property type="entry name" value="Cellulose_deg_GH3"/>
</dbReference>
<dbReference type="SMART" id="SM01217">
    <property type="entry name" value="Fn3_like"/>
    <property type="match status" value="1"/>
</dbReference>
<dbReference type="InterPro" id="IPR036881">
    <property type="entry name" value="Glyco_hydro_3_C_sf"/>
</dbReference>
<dbReference type="Pfam" id="PF00933">
    <property type="entry name" value="Glyco_hydro_3"/>
    <property type="match status" value="1"/>
</dbReference>
<evidence type="ECO:0000313" key="5">
    <source>
        <dbReference type="EMBL" id="RIH64724.1"/>
    </source>
</evidence>
<dbReference type="PANTHER" id="PTHR42715">
    <property type="entry name" value="BETA-GLUCOSIDASE"/>
    <property type="match status" value="1"/>
</dbReference>
<dbReference type="PANTHER" id="PTHR42715:SF10">
    <property type="entry name" value="BETA-GLUCOSIDASE"/>
    <property type="match status" value="1"/>
</dbReference>
<organism evidence="5 6">
    <name type="scientific">Mariniphaga sediminis</name>
    <dbReference type="NCBI Taxonomy" id="1628158"/>
    <lineage>
        <taxon>Bacteria</taxon>
        <taxon>Pseudomonadati</taxon>
        <taxon>Bacteroidota</taxon>
        <taxon>Bacteroidia</taxon>
        <taxon>Marinilabiliales</taxon>
        <taxon>Prolixibacteraceae</taxon>
        <taxon>Mariniphaga</taxon>
    </lineage>
</organism>
<dbReference type="Proteomes" id="UP000266441">
    <property type="component" value="Unassembled WGS sequence"/>
</dbReference>
<feature type="domain" description="Fibronectin type III-like" evidence="4">
    <location>
        <begin position="693"/>
        <end position="760"/>
    </location>
</feature>
<dbReference type="GO" id="GO:0005975">
    <property type="term" value="P:carbohydrate metabolic process"/>
    <property type="evidence" value="ECO:0007669"/>
    <property type="project" value="InterPro"/>
</dbReference>
<dbReference type="SUPFAM" id="SSF51445">
    <property type="entry name" value="(Trans)glycosidases"/>
    <property type="match status" value="1"/>
</dbReference>
<dbReference type="FunFam" id="2.60.40.10:FF:000495">
    <property type="entry name" value="Periplasmic beta-glucosidase"/>
    <property type="match status" value="1"/>
</dbReference>
<keyword evidence="6" id="KW-1185">Reference proteome</keyword>
<dbReference type="InterPro" id="IPR026891">
    <property type="entry name" value="Fn3-like"/>
</dbReference>
<dbReference type="Pfam" id="PF14310">
    <property type="entry name" value="Fn3-like"/>
    <property type="match status" value="1"/>
</dbReference>
<dbReference type="OrthoDB" id="9805821at2"/>
<evidence type="ECO:0000256" key="1">
    <source>
        <dbReference type="ARBA" id="ARBA00005336"/>
    </source>
</evidence>
<dbReference type="Gene3D" id="3.40.50.1700">
    <property type="entry name" value="Glycoside hydrolase family 3 C-terminal domain"/>
    <property type="match status" value="1"/>
</dbReference>
<evidence type="ECO:0000256" key="3">
    <source>
        <dbReference type="SAM" id="SignalP"/>
    </source>
</evidence>
<comment type="caution">
    <text evidence="5">The sequence shown here is derived from an EMBL/GenBank/DDBJ whole genome shotgun (WGS) entry which is preliminary data.</text>
</comment>
<reference evidence="5 6" key="1">
    <citation type="journal article" date="2015" name="Int. J. Syst. Evol. Microbiol.">
        <title>Mariniphaga sediminis sp. nov., isolated from coastal sediment.</title>
        <authorList>
            <person name="Wang F.Q."/>
            <person name="Shen Q.Y."/>
            <person name="Chen G.J."/>
            <person name="Du Z.J."/>
        </authorList>
    </citation>
    <scope>NUCLEOTIDE SEQUENCE [LARGE SCALE GENOMIC DNA]</scope>
    <source>
        <strain evidence="5 6">SY21</strain>
    </source>
</reference>
<dbReference type="Pfam" id="PF01915">
    <property type="entry name" value="Glyco_hydro_3_C"/>
    <property type="match status" value="1"/>
</dbReference>
<dbReference type="PRINTS" id="PR00133">
    <property type="entry name" value="GLHYDRLASE3"/>
</dbReference>
<protein>
    <recommendedName>
        <fullName evidence="4">Fibronectin type III-like domain-containing protein</fullName>
    </recommendedName>
</protein>
<keyword evidence="2" id="KW-0378">Hydrolase</keyword>
<accession>A0A399CYI3</accession>
<gene>
    <name evidence="5" type="ORF">D1164_13890</name>
</gene>
<dbReference type="InterPro" id="IPR001764">
    <property type="entry name" value="Glyco_hydro_3_N"/>
</dbReference>
<dbReference type="RefSeq" id="WP_119350596.1">
    <property type="nucleotide sequence ID" value="NZ_QWET01000009.1"/>
</dbReference>
<dbReference type="InterPro" id="IPR013783">
    <property type="entry name" value="Ig-like_fold"/>
</dbReference>
<dbReference type="InterPro" id="IPR002772">
    <property type="entry name" value="Glyco_hydro_3_C"/>
</dbReference>
<dbReference type="Gene3D" id="2.60.40.10">
    <property type="entry name" value="Immunoglobulins"/>
    <property type="match status" value="1"/>
</dbReference>
<feature type="signal peptide" evidence="3">
    <location>
        <begin position="1"/>
        <end position="20"/>
    </location>
</feature>
<feature type="chain" id="PRO_5017290857" description="Fibronectin type III-like domain-containing protein" evidence="3">
    <location>
        <begin position="21"/>
        <end position="775"/>
    </location>
</feature>
<proteinExistence type="inferred from homology"/>
<dbReference type="AlphaFoldDB" id="A0A399CYI3"/>
<evidence type="ECO:0000259" key="4">
    <source>
        <dbReference type="SMART" id="SM01217"/>
    </source>
</evidence>
<dbReference type="GO" id="GO:0008422">
    <property type="term" value="F:beta-glucosidase activity"/>
    <property type="evidence" value="ECO:0007669"/>
    <property type="project" value="UniProtKB-ARBA"/>
</dbReference>
<sequence>MKLILKIYLIVIGYSVQLSAQNSSVFPNVDEAKVQELISQMTIEEKAYQLVSYYFGTNIYSNANLRLGIPNLIAGECLNGFMANGATRFPQAIAMASTWDPDLIERMGNVVAKEARAYGVHQCYSPMLAVVRDVRWGRIEESYGEDPFLVGKIGVAYIKGLQGTGEQRFDKEHILACVKHFVADGEPMAGDNGAAMDVSEYNLHNIHIYPFRMAMKGARVSSIMPAHHLLNGIPCHANNFILNDILRGQYGWDGLVVSDNQDIPRLYNLFYYASDPSDAARKSLEAGVHQELDLSVGFNNRVYGHNLIEAVKKDIIPEKLLDNAVAVNLRAKFALRLFDTEIPSPDIFVKQDSAPPVYYADHFKRYRGAGISSYNSIKNTREKNINWKTINDKKSDELALEVAHKAIVLLKNEKNTLPLDSNKLKKIAVIGPNANAIRVGGYSRGELKYFVTILEGIKNYVGDKIEVCYAEGTDIDTERSKNYDIQFEQELTRKAESIVKNTAAPESQKILEAVELARKSDVAILAIGGSEATCRENEDTDYLGLRGRQLELVQAVKATGTPCVVILIGGRPLAINWVAENIPGIIQGWYLGQETGNAIADVLFGKVNPGGKLPVSVPHNVGQVPLFYNKLETGRPRRIYASSPKPLFPFGYGLSYTTFKLDNLILKNACITSNEKTSLSVDITNTGKVPGEEVVQLYIQARNTARVRPKKELRGFQRIYLEPGQKKTLNFEIGKEQLEYWNTNWVVEPGKYTLFTATDSSDEKLQMNNTELIIN</sequence>
<dbReference type="SUPFAM" id="SSF52279">
    <property type="entry name" value="Beta-D-glucan exohydrolase, C-terminal domain"/>
    <property type="match status" value="1"/>
</dbReference>
<dbReference type="EMBL" id="QWET01000009">
    <property type="protein sequence ID" value="RIH64724.1"/>
    <property type="molecule type" value="Genomic_DNA"/>
</dbReference>
<dbReference type="Gene3D" id="3.20.20.300">
    <property type="entry name" value="Glycoside hydrolase, family 3, N-terminal domain"/>
    <property type="match status" value="1"/>
</dbReference>
<evidence type="ECO:0000256" key="2">
    <source>
        <dbReference type="ARBA" id="ARBA00022801"/>
    </source>
</evidence>
<name>A0A399CYI3_9BACT</name>